<feature type="domain" description="Homing endonuclease LAGLIDADG" evidence="1">
    <location>
        <begin position="177"/>
        <end position="254"/>
    </location>
</feature>
<dbReference type="OrthoDB" id="961985at2"/>
<keyword evidence="3" id="KW-1185">Reference proteome</keyword>
<evidence type="ECO:0000259" key="1">
    <source>
        <dbReference type="Pfam" id="PF14528"/>
    </source>
</evidence>
<gene>
    <name evidence="2" type="ORF">SAMN02744037_00163</name>
</gene>
<dbReference type="GO" id="GO:0004519">
    <property type="term" value="F:endonuclease activity"/>
    <property type="evidence" value="ECO:0007669"/>
    <property type="project" value="InterPro"/>
</dbReference>
<dbReference type="Proteomes" id="UP000242497">
    <property type="component" value="Unassembled WGS sequence"/>
</dbReference>
<reference evidence="3" key="1">
    <citation type="submission" date="2016-11" db="EMBL/GenBank/DDBJ databases">
        <authorList>
            <person name="Varghese N."/>
            <person name="Submissions S."/>
        </authorList>
    </citation>
    <scope>NUCLEOTIDE SEQUENCE [LARGE SCALE GENOMIC DNA]</scope>
    <source>
        <strain evidence="3">DSM 15518</strain>
    </source>
</reference>
<dbReference type="RefSeq" id="WP_072886510.1">
    <property type="nucleotide sequence ID" value="NZ_FRAE01000005.1"/>
</dbReference>
<proteinExistence type="predicted"/>
<dbReference type="Pfam" id="PF14528">
    <property type="entry name" value="LAGLIDADG_3"/>
    <property type="match status" value="1"/>
</dbReference>
<dbReference type="InterPro" id="IPR004860">
    <property type="entry name" value="LAGLIDADG_dom"/>
</dbReference>
<accession>A0A1M6JPK5</accession>
<dbReference type="AlphaFoldDB" id="A0A1M6JPK5"/>
<evidence type="ECO:0000313" key="3">
    <source>
        <dbReference type="Proteomes" id="UP000242497"/>
    </source>
</evidence>
<dbReference type="Gene3D" id="3.10.28.10">
    <property type="entry name" value="Homing endonucleases"/>
    <property type="match status" value="1"/>
</dbReference>
<sequence length="280" mass="33245">MPRKSKFTHEQQRYMVEMYKSGLSTVQISKHFKCTASGIAYLIKKHLGELRTNKENSRFYNYNKDYFKEINNSEKAYWLGFIYADGYVKRNGKSKMFGIALSIDDKEHLEKFKKSIEATYPIKVYNPIENSYSKKQYCRIQIFGEEIFNNLVKHGVIENKTLRLEPPNIKKDLVPHFIRGYMDGDGTITYNSSNKKEFRVKIVGVKNMLNFIKKFIEENNIATINKFYQRRKTDKVYSIELGGNNQVKKFLDLIYKDSTIYLDRKYNRYKELCNIIHSRL</sequence>
<dbReference type="EMBL" id="FRAE01000005">
    <property type="protein sequence ID" value="SHJ48604.1"/>
    <property type="molecule type" value="Genomic_DNA"/>
</dbReference>
<evidence type="ECO:0000313" key="2">
    <source>
        <dbReference type="EMBL" id="SHJ48604.1"/>
    </source>
</evidence>
<organism evidence="2 3">
    <name type="scientific">Tepidibacter formicigenes DSM 15518</name>
    <dbReference type="NCBI Taxonomy" id="1123349"/>
    <lineage>
        <taxon>Bacteria</taxon>
        <taxon>Bacillati</taxon>
        <taxon>Bacillota</taxon>
        <taxon>Clostridia</taxon>
        <taxon>Peptostreptococcales</taxon>
        <taxon>Peptostreptococcaceae</taxon>
        <taxon>Tepidibacter</taxon>
    </lineage>
</organism>
<dbReference type="Gene3D" id="1.10.10.60">
    <property type="entry name" value="Homeodomain-like"/>
    <property type="match status" value="1"/>
</dbReference>
<dbReference type="STRING" id="1123349.SAMN02744037_00163"/>
<dbReference type="SUPFAM" id="SSF55608">
    <property type="entry name" value="Homing endonucleases"/>
    <property type="match status" value="1"/>
</dbReference>
<protein>
    <submittedName>
        <fullName evidence="2">LAGLIDADG-like domain-containing protein</fullName>
    </submittedName>
</protein>
<dbReference type="InterPro" id="IPR027434">
    <property type="entry name" value="Homing_endonucl"/>
</dbReference>
<name>A0A1M6JPK5_9FIRM</name>